<dbReference type="Gene3D" id="3.30.1120.10">
    <property type="match status" value="1"/>
</dbReference>
<dbReference type="Pfam" id="PF00884">
    <property type="entry name" value="Sulfatase"/>
    <property type="match status" value="1"/>
</dbReference>
<dbReference type="Gene3D" id="3.40.720.10">
    <property type="entry name" value="Alkaline Phosphatase, subunit A"/>
    <property type="match status" value="1"/>
</dbReference>
<dbReference type="Proteomes" id="UP001162802">
    <property type="component" value="Unassembled WGS sequence"/>
</dbReference>
<keyword evidence="3" id="KW-1185">Reference proteome</keyword>
<organism evidence="2 3">
    <name type="scientific">Novosphingobium mangrovi</name>
    <name type="common">ex Hu et al. 2023</name>
    <dbReference type="NCBI Taxonomy" id="2930094"/>
    <lineage>
        <taxon>Bacteria</taxon>
        <taxon>Pseudomonadati</taxon>
        <taxon>Pseudomonadota</taxon>
        <taxon>Alphaproteobacteria</taxon>
        <taxon>Sphingomonadales</taxon>
        <taxon>Sphingomonadaceae</taxon>
        <taxon>Novosphingobium</taxon>
    </lineage>
</organism>
<sequence>MDTENRPPLTLTEKRAPSDVSRRKLLQGSSLLAALPVIGKLASPRRALAQSGSASRPNILIIWADDVGMWNLSAYHRGMMGHKTPNIDRIAQKGMLFMDHYAQASCTAGRAAFITGQYPIRTGMSTVGLPGSELGLQKEDPTLAEMLKPLGYATGQFGKNHLGDRDEHLPTAHGFDEFMGILYHLNAGEYPEQYDYPKDSPAFQQRGVVHTWADGNGGQKIEDLGPFGQERQRHLDDEFLKESKRFISDAARAGTPFFVWHNTTRMHYRTNLPPEYDGVTGYGLYADGMEQLDDQVGQLLDHLEELGVADNTMVMFSTDNGPACNSWPDGGNTPFHGEKGVGGWEGGFRVPMIVSWPGHIPAGTTTGEFMTMEDWVPTIMSHLGQPNLVAELKTGKRIGNMTYKVHLDGVDQTDLVSGRGPTKRKEFYYFTETTLHGLRYGDWKFLFKSQDKWFNGVQEQLVTPYIINLKLDPFERFLDARGYDEWQENHSWTLGAAGQQVAKFMATLQEYPPRQKSFDLDVDEMMSSAYSAQTN</sequence>
<accession>A0ABT0A8H6</accession>
<dbReference type="PANTHER" id="PTHR43751:SF2">
    <property type="entry name" value="SULFATASE N-TERMINAL DOMAIN-CONTAINING PROTEIN"/>
    <property type="match status" value="1"/>
</dbReference>
<dbReference type="InterPro" id="IPR052701">
    <property type="entry name" value="GAG_Ulvan_Degrading_Sulfatases"/>
</dbReference>
<dbReference type="InterPro" id="IPR006311">
    <property type="entry name" value="TAT_signal"/>
</dbReference>
<evidence type="ECO:0000259" key="1">
    <source>
        <dbReference type="Pfam" id="PF00884"/>
    </source>
</evidence>
<protein>
    <submittedName>
        <fullName evidence="2">Arylsulfatase</fullName>
    </submittedName>
</protein>
<reference evidence="2" key="1">
    <citation type="submission" date="2022-03" db="EMBL/GenBank/DDBJ databases">
        <title>Identification of a novel bacterium isolated from mangrove sediments.</title>
        <authorList>
            <person name="Pan X."/>
        </authorList>
    </citation>
    <scope>NUCLEOTIDE SEQUENCE</scope>
    <source>
        <strain evidence="2">B2637</strain>
    </source>
</reference>
<feature type="domain" description="Sulfatase N-terminal" evidence="1">
    <location>
        <begin position="57"/>
        <end position="384"/>
    </location>
</feature>
<dbReference type="InterPro" id="IPR017850">
    <property type="entry name" value="Alkaline_phosphatase_core_sf"/>
</dbReference>
<evidence type="ECO:0000313" key="2">
    <source>
        <dbReference type="EMBL" id="MCJ1959486.1"/>
    </source>
</evidence>
<evidence type="ECO:0000313" key="3">
    <source>
        <dbReference type="Proteomes" id="UP001162802"/>
    </source>
</evidence>
<dbReference type="CDD" id="cd16142">
    <property type="entry name" value="ARS_like"/>
    <property type="match status" value="1"/>
</dbReference>
<proteinExistence type="predicted"/>
<dbReference type="PANTHER" id="PTHR43751">
    <property type="entry name" value="SULFATASE"/>
    <property type="match status" value="1"/>
</dbReference>
<dbReference type="InterPro" id="IPR000917">
    <property type="entry name" value="Sulfatase_N"/>
</dbReference>
<dbReference type="RefSeq" id="WP_243796688.1">
    <property type="nucleotide sequence ID" value="NZ_JALHAT010000002.1"/>
</dbReference>
<gene>
    <name evidence="2" type="ORF">MTR65_02160</name>
</gene>
<name>A0ABT0A8H6_9SPHN</name>
<dbReference type="SUPFAM" id="SSF53649">
    <property type="entry name" value="Alkaline phosphatase-like"/>
    <property type="match status" value="1"/>
</dbReference>
<dbReference type="PROSITE" id="PS51318">
    <property type="entry name" value="TAT"/>
    <property type="match status" value="1"/>
</dbReference>
<comment type="caution">
    <text evidence="2">The sequence shown here is derived from an EMBL/GenBank/DDBJ whole genome shotgun (WGS) entry which is preliminary data.</text>
</comment>
<dbReference type="EMBL" id="JALHAT010000002">
    <property type="protein sequence ID" value="MCJ1959486.1"/>
    <property type="molecule type" value="Genomic_DNA"/>
</dbReference>